<keyword evidence="4" id="KW-0762">Sugar transport</keyword>
<dbReference type="SUPFAM" id="SSF53850">
    <property type="entry name" value="Periplasmic binding protein-like II"/>
    <property type="match status" value="1"/>
</dbReference>
<organism evidence="9 10">
    <name type="scientific">Mesorhizobium caraganae</name>
    <dbReference type="NCBI Taxonomy" id="483206"/>
    <lineage>
        <taxon>Bacteria</taxon>
        <taxon>Pseudomonadati</taxon>
        <taxon>Pseudomonadota</taxon>
        <taxon>Alphaproteobacteria</taxon>
        <taxon>Hyphomicrobiales</taxon>
        <taxon>Phyllobacteriaceae</taxon>
        <taxon>Mesorhizobium</taxon>
    </lineage>
</organism>
<sequence>MSVNILKRYRLPILPPQVTEFMVPAVFTDRAEATRENEVLGEFLALQHDFAAQQRILFWICRLTRKEFVRVSKKHQTSLRRGVARTAQLPYRKSVTFQILGGTEMRYKLLTAAFAATAALQFAGPAAATDLEVIHWWTSKGESAAVSQFAKAFDNDGKGDKWVDSAIALGETARSTVMQRVLGGDPPGAAQFNPGRQYEELISGGKLLDLTDVATAGKWDQIIRPKAIGSACLVDGHWWCVPVNIHSNYWAWYSKPVFEKAGVPEPKNMADFIAAAPKIKEAGFIPFAIGGDGNGWQIQLLFQDMVTEALGVAKRDEMYTKKSAEIAGSPEMKGVFTQLRALKQFTDNGYANRNWNDTTNLVITGKAGLQVMGDWARGEFAAAGMTGVKDFGCMIGLNEAKPVVSTDGDIIVFFKQNNPDVEAAQKRLAALLISPEVQVAFNNAKGSMPVRADVDMSTADPCMQKSLKAVEDPANIVTATNRFITENTNQQINELVAQYFADDSMTADDATAKFATVIGNSD</sequence>
<evidence type="ECO:0000256" key="4">
    <source>
        <dbReference type="ARBA" id="ARBA00022597"/>
    </source>
</evidence>
<evidence type="ECO:0000256" key="2">
    <source>
        <dbReference type="ARBA" id="ARBA00008520"/>
    </source>
</evidence>
<evidence type="ECO:0000256" key="5">
    <source>
        <dbReference type="ARBA" id="ARBA00022729"/>
    </source>
</evidence>
<comment type="function">
    <text evidence="7">Part of a binding-protein-dependent transport system for a sugar.</text>
</comment>
<proteinExistence type="inferred from homology"/>
<comment type="subcellular location">
    <subcellularLocation>
        <location evidence="1">Periplasm</location>
    </subcellularLocation>
</comment>
<dbReference type="Proteomes" id="UP001433071">
    <property type="component" value="Unassembled WGS sequence"/>
</dbReference>
<keyword evidence="10" id="KW-1185">Reference proteome</keyword>
<evidence type="ECO:0000256" key="3">
    <source>
        <dbReference type="ARBA" id="ARBA00022448"/>
    </source>
</evidence>
<dbReference type="RefSeq" id="WP_352561798.1">
    <property type="nucleotide sequence ID" value="NZ_JAMYQB010000030.1"/>
</dbReference>
<dbReference type="PANTHER" id="PTHR43649">
    <property type="entry name" value="ARABINOSE-BINDING PROTEIN-RELATED"/>
    <property type="match status" value="1"/>
</dbReference>
<evidence type="ECO:0000256" key="6">
    <source>
        <dbReference type="ARBA" id="ARBA00022764"/>
    </source>
</evidence>
<keyword evidence="3" id="KW-0813">Transport</keyword>
<gene>
    <name evidence="9" type="ORF">NKI36_27645</name>
</gene>
<accession>A0ABV1Z784</accession>
<keyword evidence="5" id="KW-0732">Signal</keyword>
<comment type="caution">
    <text evidence="9">The sequence shown here is derived from an EMBL/GenBank/DDBJ whole genome shotgun (WGS) entry which is preliminary data.</text>
</comment>
<dbReference type="Pfam" id="PF13416">
    <property type="entry name" value="SBP_bac_8"/>
    <property type="match status" value="1"/>
</dbReference>
<reference evidence="9 10" key="1">
    <citation type="journal article" date="2024" name="Proc. Natl. Acad. Sci. U.S.A.">
        <title>The evolutionary genomics of adaptation to stress in wild rhizobium bacteria.</title>
        <authorList>
            <person name="Kehlet-Delgado H."/>
            <person name="Montoya A.P."/>
            <person name="Jensen K.T."/>
            <person name="Wendlandt C.E."/>
            <person name="Dexheimer C."/>
            <person name="Roberts M."/>
            <person name="Torres Martinez L."/>
            <person name="Friesen M.L."/>
            <person name="Griffitts J.S."/>
            <person name="Porter S.S."/>
        </authorList>
    </citation>
    <scope>NUCLEOTIDE SEQUENCE [LARGE SCALE GENOMIC DNA]</scope>
    <source>
        <strain evidence="9 10">M0641</strain>
    </source>
</reference>
<name>A0ABV1Z784_9HYPH</name>
<dbReference type="Gene3D" id="3.40.190.10">
    <property type="entry name" value="Periplasmic binding protein-like II"/>
    <property type="match status" value="2"/>
</dbReference>
<keyword evidence="6" id="KW-0574">Periplasm</keyword>
<evidence type="ECO:0000256" key="8">
    <source>
        <dbReference type="ARBA" id="ARBA00049753"/>
    </source>
</evidence>
<comment type="similarity">
    <text evidence="2">Belongs to the bacterial solute-binding protein 1 family.</text>
</comment>
<evidence type="ECO:0000256" key="1">
    <source>
        <dbReference type="ARBA" id="ARBA00004418"/>
    </source>
</evidence>
<dbReference type="InterPro" id="IPR050490">
    <property type="entry name" value="Bact_solute-bd_prot1"/>
</dbReference>
<dbReference type="InterPro" id="IPR006059">
    <property type="entry name" value="SBP"/>
</dbReference>
<dbReference type="EMBL" id="JAMYQB010000030">
    <property type="protein sequence ID" value="MER9407793.1"/>
    <property type="molecule type" value="Genomic_DNA"/>
</dbReference>
<evidence type="ECO:0000313" key="10">
    <source>
        <dbReference type="Proteomes" id="UP001433071"/>
    </source>
</evidence>
<protein>
    <recommendedName>
        <fullName evidence="8">Probable sugar-binding periplasmic protein</fullName>
    </recommendedName>
</protein>
<dbReference type="PANTHER" id="PTHR43649:SF28">
    <property type="entry name" value="BINDING PROTEIN COMPONENT OF ABC SUGAR TRANSPORTER-RELATED"/>
    <property type="match status" value="1"/>
</dbReference>
<evidence type="ECO:0000313" key="9">
    <source>
        <dbReference type="EMBL" id="MER9407793.1"/>
    </source>
</evidence>
<evidence type="ECO:0000256" key="7">
    <source>
        <dbReference type="ARBA" id="ARBA00049629"/>
    </source>
</evidence>